<name>A0A4R1RI91_9FLAO</name>
<comment type="caution">
    <text evidence="4">The sequence shown here is derived from an EMBL/GenBank/DDBJ whole genome shotgun (WGS) entry which is preliminary data.</text>
</comment>
<dbReference type="EMBL" id="SLUP01000005">
    <property type="protein sequence ID" value="TCL65666.1"/>
    <property type="molecule type" value="Genomic_DNA"/>
</dbReference>
<dbReference type="InterPro" id="IPR013766">
    <property type="entry name" value="Thioredoxin_domain"/>
</dbReference>
<evidence type="ECO:0000259" key="3">
    <source>
        <dbReference type="PROSITE" id="PS51352"/>
    </source>
</evidence>
<sequence length="156" mass="18001">MFVIQLKYLKMKTILFISLIFFVAVGLYSFKEPKIDEIDELKGIHFFDGTFNEALVKAKDLNKPIFLDVYAKWCGPCKLLKRTTFKDEEVGTYFNNNFISIAINGETKEGNEIMKKYNISAYPSLLIIDSNGEVKTREVGFKKPRVLINFGRRVIP</sequence>
<dbReference type="PANTHER" id="PTHR15337:SF11">
    <property type="entry name" value="THIOREDOXIN DOMAIN-CONTAINING PROTEIN"/>
    <property type="match status" value="1"/>
</dbReference>
<dbReference type="InterPro" id="IPR017937">
    <property type="entry name" value="Thioredoxin_CS"/>
</dbReference>
<dbReference type="Gene3D" id="3.40.30.10">
    <property type="entry name" value="Glutaredoxin"/>
    <property type="match status" value="1"/>
</dbReference>
<dbReference type="PROSITE" id="PS00194">
    <property type="entry name" value="THIOREDOXIN_1"/>
    <property type="match status" value="1"/>
</dbReference>
<keyword evidence="5" id="KW-1185">Reference proteome</keyword>
<evidence type="ECO:0000256" key="2">
    <source>
        <dbReference type="ARBA" id="ARBA00023284"/>
    </source>
</evidence>
<dbReference type="InterPro" id="IPR036249">
    <property type="entry name" value="Thioredoxin-like_sf"/>
</dbReference>
<accession>A0A4R1RI91</accession>
<evidence type="ECO:0000313" key="4">
    <source>
        <dbReference type="EMBL" id="TCL65666.1"/>
    </source>
</evidence>
<reference evidence="4 5" key="1">
    <citation type="submission" date="2019-03" db="EMBL/GenBank/DDBJ databases">
        <title>Genomic Encyclopedia of Type Strains, Phase IV (KMG-IV): sequencing the most valuable type-strain genomes for metagenomic binning, comparative biology and taxonomic classification.</title>
        <authorList>
            <person name="Goeker M."/>
        </authorList>
    </citation>
    <scope>NUCLEOTIDE SEQUENCE [LARGE SCALE GENOMIC DNA]</scope>
    <source>
        <strain evidence="4 5">DSM 18792</strain>
    </source>
</reference>
<dbReference type="OrthoDB" id="9811036at2"/>
<protein>
    <submittedName>
        <fullName evidence="4">Thioredoxin-like protein</fullName>
    </submittedName>
</protein>
<feature type="domain" description="Thioredoxin" evidence="3">
    <location>
        <begin position="26"/>
        <end position="156"/>
    </location>
</feature>
<dbReference type="Pfam" id="PF13899">
    <property type="entry name" value="Thioredoxin_7"/>
    <property type="match status" value="1"/>
</dbReference>
<organism evidence="4 5">
    <name type="scientific">Mariniflexile fucanivorans</name>
    <dbReference type="NCBI Taxonomy" id="264023"/>
    <lineage>
        <taxon>Bacteria</taxon>
        <taxon>Pseudomonadati</taxon>
        <taxon>Bacteroidota</taxon>
        <taxon>Flavobacteriia</taxon>
        <taxon>Flavobacteriales</taxon>
        <taxon>Flavobacteriaceae</taxon>
        <taxon>Mariniflexile</taxon>
    </lineage>
</organism>
<evidence type="ECO:0000313" key="5">
    <source>
        <dbReference type="Proteomes" id="UP000295455"/>
    </source>
</evidence>
<keyword evidence="2" id="KW-0676">Redox-active center</keyword>
<dbReference type="SUPFAM" id="SSF52833">
    <property type="entry name" value="Thioredoxin-like"/>
    <property type="match status" value="1"/>
</dbReference>
<dbReference type="AlphaFoldDB" id="A0A4R1RI91"/>
<proteinExistence type="predicted"/>
<dbReference type="InterPro" id="IPR051099">
    <property type="entry name" value="AGR/TXD"/>
</dbReference>
<evidence type="ECO:0000256" key="1">
    <source>
        <dbReference type="ARBA" id="ARBA00022729"/>
    </source>
</evidence>
<dbReference type="PANTHER" id="PTHR15337">
    <property type="entry name" value="ANTERIOR GRADIENT PROTEIN-RELATED"/>
    <property type="match status" value="1"/>
</dbReference>
<dbReference type="PROSITE" id="PS51352">
    <property type="entry name" value="THIOREDOXIN_2"/>
    <property type="match status" value="1"/>
</dbReference>
<gene>
    <name evidence="4" type="ORF">EV196_105332</name>
</gene>
<dbReference type="Proteomes" id="UP000295455">
    <property type="component" value="Unassembled WGS sequence"/>
</dbReference>
<keyword evidence="1" id="KW-0732">Signal</keyword>